<feature type="region of interest" description="Disordered" evidence="1">
    <location>
        <begin position="74"/>
        <end position="93"/>
    </location>
</feature>
<organism evidence="2 3">
    <name type="scientific">Athelia psychrophila</name>
    <dbReference type="NCBI Taxonomy" id="1759441"/>
    <lineage>
        <taxon>Eukaryota</taxon>
        <taxon>Fungi</taxon>
        <taxon>Dikarya</taxon>
        <taxon>Basidiomycota</taxon>
        <taxon>Agaricomycotina</taxon>
        <taxon>Agaricomycetes</taxon>
        <taxon>Agaricomycetidae</taxon>
        <taxon>Atheliales</taxon>
        <taxon>Atheliaceae</taxon>
        <taxon>Athelia</taxon>
    </lineage>
</organism>
<keyword evidence="3" id="KW-1185">Reference proteome</keyword>
<name>A0A166WSH8_9AGAM</name>
<sequence>MCDAAQGGIAVPMFSPKGVEYAVLVAGAYALNGAGDSGCRDMECLQVVIESPRIAFERDWPRQPTVEKSWFGRRTSSKEPAMSVPTANGNGRRPAKYKTCTVQLLRPKFSQYARQLLMTLAKEFQSDCLLSRRHVLHLEAFQDIEGVCRVPIEIVGEKKELLAFLLTISDLNVAIGHNDIRLTVNASTSTVIHLGPFAQELQAKVPPLRRPIPGFLLYSCGA</sequence>
<gene>
    <name evidence="2" type="ORF">FIBSPDRAFT_924371</name>
</gene>
<evidence type="ECO:0000313" key="2">
    <source>
        <dbReference type="EMBL" id="KZP34065.1"/>
    </source>
</evidence>
<protein>
    <submittedName>
        <fullName evidence="2">Uncharacterized protein</fullName>
    </submittedName>
</protein>
<dbReference type="EMBL" id="KV417481">
    <property type="protein sequence ID" value="KZP34065.1"/>
    <property type="molecule type" value="Genomic_DNA"/>
</dbReference>
<evidence type="ECO:0000313" key="3">
    <source>
        <dbReference type="Proteomes" id="UP000076532"/>
    </source>
</evidence>
<evidence type="ECO:0000256" key="1">
    <source>
        <dbReference type="SAM" id="MobiDB-lite"/>
    </source>
</evidence>
<accession>A0A166WSH8</accession>
<dbReference type="AlphaFoldDB" id="A0A166WSH8"/>
<dbReference type="Proteomes" id="UP000076532">
    <property type="component" value="Unassembled WGS sequence"/>
</dbReference>
<proteinExistence type="predicted"/>
<reference evidence="2 3" key="1">
    <citation type="journal article" date="2016" name="Mol. Biol. Evol.">
        <title>Comparative Genomics of Early-Diverging Mushroom-Forming Fungi Provides Insights into the Origins of Lignocellulose Decay Capabilities.</title>
        <authorList>
            <person name="Nagy L.G."/>
            <person name="Riley R."/>
            <person name="Tritt A."/>
            <person name="Adam C."/>
            <person name="Daum C."/>
            <person name="Floudas D."/>
            <person name="Sun H."/>
            <person name="Yadav J.S."/>
            <person name="Pangilinan J."/>
            <person name="Larsson K.H."/>
            <person name="Matsuura K."/>
            <person name="Barry K."/>
            <person name="Labutti K."/>
            <person name="Kuo R."/>
            <person name="Ohm R.A."/>
            <person name="Bhattacharya S.S."/>
            <person name="Shirouzu T."/>
            <person name="Yoshinaga Y."/>
            <person name="Martin F.M."/>
            <person name="Grigoriev I.V."/>
            <person name="Hibbett D.S."/>
        </authorList>
    </citation>
    <scope>NUCLEOTIDE SEQUENCE [LARGE SCALE GENOMIC DNA]</scope>
    <source>
        <strain evidence="2 3">CBS 109695</strain>
    </source>
</reference>